<proteinExistence type="predicted"/>
<keyword evidence="2" id="KW-1185">Reference proteome</keyword>
<dbReference type="HOGENOM" id="CLU_2978949_0_0_1"/>
<protein>
    <submittedName>
        <fullName evidence="1">Uncharacterized protein</fullName>
    </submittedName>
</protein>
<evidence type="ECO:0000313" key="2">
    <source>
        <dbReference type="Proteomes" id="UP000016936"/>
    </source>
</evidence>
<dbReference type="AlphaFoldDB" id="M2TA33"/>
<evidence type="ECO:0000313" key="1">
    <source>
        <dbReference type="EMBL" id="EMD94395.1"/>
    </source>
</evidence>
<accession>M2TA33</accession>
<gene>
    <name evidence="1" type="ORF">COCHEDRAFT_1192480</name>
</gene>
<sequence length="58" mass="6645">MNSTMNSKNHAYLMITVYLFSAALIDRINPLKSPFCYYRTLSRRYVNNYSKSCGAPSA</sequence>
<reference evidence="2" key="2">
    <citation type="journal article" date="2013" name="PLoS Genet.">
        <title>Comparative genome structure, secondary metabolite, and effector coding capacity across Cochliobolus pathogens.</title>
        <authorList>
            <person name="Condon B.J."/>
            <person name="Leng Y."/>
            <person name="Wu D."/>
            <person name="Bushley K.E."/>
            <person name="Ohm R.A."/>
            <person name="Otillar R."/>
            <person name="Martin J."/>
            <person name="Schackwitz W."/>
            <person name="Grimwood J."/>
            <person name="MohdZainudin N."/>
            <person name="Xue C."/>
            <person name="Wang R."/>
            <person name="Manning V.A."/>
            <person name="Dhillon B."/>
            <person name="Tu Z.J."/>
            <person name="Steffenson B.J."/>
            <person name="Salamov A."/>
            <person name="Sun H."/>
            <person name="Lowry S."/>
            <person name="LaButti K."/>
            <person name="Han J."/>
            <person name="Copeland A."/>
            <person name="Lindquist E."/>
            <person name="Barry K."/>
            <person name="Schmutz J."/>
            <person name="Baker S.E."/>
            <person name="Ciuffetti L.M."/>
            <person name="Grigoriev I.V."/>
            <person name="Zhong S."/>
            <person name="Turgeon B.G."/>
        </authorList>
    </citation>
    <scope>NUCLEOTIDE SEQUENCE [LARGE SCALE GENOMIC DNA]</scope>
    <source>
        <strain evidence="2">C5 / ATCC 48332 / race O</strain>
    </source>
</reference>
<dbReference type="EMBL" id="KB445572">
    <property type="protein sequence ID" value="EMD94395.1"/>
    <property type="molecule type" value="Genomic_DNA"/>
</dbReference>
<dbReference type="Proteomes" id="UP000016936">
    <property type="component" value="Unassembled WGS sequence"/>
</dbReference>
<organism evidence="1 2">
    <name type="scientific">Cochliobolus heterostrophus (strain C5 / ATCC 48332 / race O)</name>
    <name type="common">Southern corn leaf blight fungus</name>
    <name type="synonym">Bipolaris maydis</name>
    <dbReference type="NCBI Taxonomy" id="701091"/>
    <lineage>
        <taxon>Eukaryota</taxon>
        <taxon>Fungi</taxon>
        <taxon>Dikarya</taxon>
        <taxon>Ascomycota</taxon>
        <taxon>Pezizomycotina</taxon>
        <taxon>Dothideomycetes</taxon>
        <taxon>Pleosporomycetidae</taxon>
        <taxon>Pleosporales</taxon>
        <taxon>Pleosporineae</taxon>
        <taxon>Pleosporaceae</taxon>
        <taxon>Bipolaris</taxon>
    </lineage>
</organism>
<name>M2TA33_COCH5</name>
<reference evidence="1 2" key="1">
    <citation type="journal article" date="2012" name="PLoS Pathog.">
        <title>Diverse lifestyles and strategies of plant pathogenesis encoded in the genomes of eighteen Dothideomycetes fungi.</title>
        <authorList>
            <person name="Ohm R.A."/>
            <person name="Feau N."/>
            <person name="Henrissat B."/>
            <person name="Schoch C.L."/>
            <person name="Horwitz B.A."/>
            <person name="Barry K.W."/>
            <person name="Condon B.J."/>
            <person name="Copeland A.C."/>
            <person name="Dhillon B."/>
            <person name="Glaser F."/>
            <person name="Hesse C.N."/>
            <person name="Kosti I."/>
            <person name="LaButti K."/>
            <person name="Lindquist E.A."/>
            <person name="Lucas S."/>
            <person name="Salamov A.A."/>
            <person name="Bradshaw R.E."/>
            <person name="Ciuffetti L."/>
            <person name="Hamelin R.C."/>
            <person name="Kema G.H.J."/>
            <person name="Lawrence C."/>
            <person name="Scott J.A."/>
            <person name="Spatafora J.W."/>
            <person name="Turgeon B.G."/>
            <person name="de Wit P.J.G.M."/>
            <person name="Zhong S."/>
            <person name="Goodwin S.B."/>
            <person name="Grigoriev I.V."/>
        </authorList>
    </citation>
    <scope>NUCLEOTIDE SEQUENCE [LARGE SCALE GENOMIC DNA]</scope>
    <source>
        <strain evidence="2">C5 / ATCC 48332 / race O</strain>
    </source>
</reference>